<dbReference type="GO" id="GO:0008270">
    <property type="term" value="F:zinc ion binding"/>
    <property type="evidence" value="ECO:0007669"/>
    <property type="project" value="UniProtKB-KW"/>
</dbReference>
<evidence type="ECO:0000313" key="5">
    <source>
        <dbReference type="EMBL" id="KAI6650497.1"/>
    </source>
</evidence>
<dbReference type="Proteomes" id="UP001165289">
    <property type="component" value="Unassembled WGS sequence"/>
</dbReference>
<organism evidence="5 6">
    <name type="scientific">Oopsacas minuta</name>
    <dbReference type="NCBI Taxonomy" id="111878"/>
    <lineage>
        <taxon>Eukaryota</taxon>
        <taxon>Metazoa</taxon>
        <taxon>Porifera</taxon>
        <taxon>Hexactinellida</taxon>
        <taxon>Hexasterophora</taxon>
        <taxon>Lyssacinosida</taxon>
        <taxon>Leucopsacidae</taxon>
        <taxon>Oopsacas</taxon>
    </lineage>
</organism>
<evidence type="ECO:0008006" key="7">
    <source>
        <dbReference type="Google" id="ProtNLM"/>
    </source>
</evidence>
<keyword evidence="6" id="KW-1185">Reference proteome</keyword>
<evidence type="ECO:0000313" key="6">
    <source>
        <dbReference type="Proteomes" id="UP001165289"/>
    </source>
</evidence>
<sequence length="132" mass="15372">MNQFDKNPLLPEPSEESVEMQYVKGLVNRLTQQPKAVKGACKKCGFSGHLTFQCMNHISIGAEKKELSLAQKLSSDESGEYNSEIEERKKRKRKNKQERNEKRLKLENSADEKKKLKKEMKKKKQKHKSHKT</sequence>
<evidence type="ECO:0000256" key="3">
    <source>
        <dbReference type="ARBA" id="ARBA00022833"/>
    </source>
</evidence>
<accession>A0AAV7JP38</accession>
<protein>
    <recommendedName>
        <fullName evidence="7">CCHC-type domain-containing protein</fullName>
    </recommendedName>
</protein>
<dbReference type="PANTHER" id="PTHR31437:SF1">
    <property type="entry name" value="PROTEIN SREK1IP1"/>
    <property type="match status" value="1"/>
</dbReference>
<feature type="compositionally biased region" description="Basic and acidic residues" evidence="4">
    <location>
        <begin position="97"/>
        <end position="114"/>
    </location>
</feature>
<reference evidence="5 6" key="1">
    <citation type="journal article" date="2023" name="BMC Biol.">
        <title>The compact genome of the sponge Oopsacas minuta (Hexactinellida) is lacking key metazoan core genes.</title>
        <authorList>
            <person name="Santini S."/>
            <person name="Schenkelaars Q."/>
            <person name="Jourda C."/>
            <person name="Duchesne M."/>
            <person name="Belahbib H."/>
            <person name="Rocher C."/>
            <person name="Selva M."/>
            <person name="Riesgo A."/>
            <person name="Vervoort M."/>
            <person name="Leys S.P."/>
            <person name="Kodjabachian L."/>
            <person name="Le Bivic A."/>
            <person name="Borchiellini C."/>
            <person name="Claverie J.M."/>
            <person name="Renard E."/>
        </authorList>
    </citation>
    <scope>NUCLEOTIDE SEQUENCE [LARGE SCALE GENOMIC DNA]</scope>
    <source>
        <strain evidence="5">SPO-2</strain>
    </source>
</reference>
<feature type="region of interest" description="Disordered" evidence="4">
    <location>
        <begin position="72"/>
        <end position="132"/>
    </location>
</feature>
<keyword evidence="3" id="KW-0862">Zinc</keyword>
<evidence type="ECO:0000256" key="4">
    <source>
        <dbReference type="SAM" id="MobiDB-lite"/>
    </source>
</evidence>
<feature type="compositionally biased region" description="Basic residues" evidence="4">
    <location>
        <begin position="115"/>
        <end position="132"/>
    </location>
</feature>
<keyword evidence="1" id="KW-0479">Metal-binding</keyword>
<dbReference type="EMBL" id="JAKMXF010000310">
    <property type="protein sequence ID" value="KAI6650497.1"/>
    <property type="molecule type" value="Genomic_DNA"/>
</dbReference>
<comment type="caution">
    <text evidence="5">The sequence shown here is derived from an EMBL/GenBank/DDBJ whole genome shotgun (WGS) entry which is preliminary data.</text>
</comment>
<proteinExistence type="predicted"/>
<dbReference type="PANTHER" id="PTHR31437">
    <property type="entry name" value="SREK1IP1 FAMILY MEMBER"/>
    <property type="match status" value="1"/>
</dbReference>
<dbReference type="AlphaFoldDB" id="A0AAV7JP38"/>
<dbReference type="Pfam" id="PF13917">
    <property type="entry name" value="zf-CCHC_3"/>
    <property type="match status" value="1"/>
</dbReference>
<evidence type="ECO:0000256" key="2">
    <source>
        <dbReference type="ARBA" id="ARBA00022771"/>
    </source>
</evidence>
<keyword evidence="2" id="KW-0863">Zinc-finger</keyword>
<name>A0AAV7JP38_9METZ</name>
<gene>
    <name evidence="5" type="ORF">LOD99_7548</name>
</gene>
<evidence type="ECO:0000256" key="1">
    <source>
        <dbReference type="ARBA" id="ARBA00022723"/>
    </source>
</evidence>